<name>V6F0T0_MAGGM</name>
<dbReference type="AlphaFoldDB" id="V6F0T0"/>
<dbReference type="HOGENOM" id="CLU_1198597_0_0_5"/>
<evidence type="ECO:0000313" key="1">
    <source>
        <dbReference type="EMBL" id="CDK98997.1"/>
    </source>
</evidence>
<dbReference type="Proteomes" id="UP000018922">
    <property type="component" value="Chromosome I"/>
</dbReference>
<evidence type="ECO:0000313" key="2">
    <source>
        <dbReference type="Proteomes" id="UP000018922"/>
    </source>
</evidence>
<dbReference type="STRING" id="1430440.MGMSRv2__1782"/>
<reference evidence="1 2" key="1">
    <citation type="journal article" date="2014" name="Genome Announc.">
        <title>Complete genome sequence of Magnetospirillum gryphiswaldense MSR-1.</title>
        <authorList>
            <person name="Wang X."/>
            <person name="Wang Q."/>
            <person name="Zhang W."/>
            <person name="Wang Y."/>
            <person name="Li L."/>
            <person name="Wen T."/>
            <person name="Zhang T."/>
            <person name="Zhang Y."/>
            <person name="Xu J."/>
            <person name="Hu J."/>
            <person name="Li S."/>
            <person name="Liu L."/>
            <person name="Liu J."/>
            <person name="Jiang W."/>
            <person name="Tian J."/>
            <person name="Li Y."/>
            <person name="Schuler D."/>
            <person name="Wang L."/>
            <person name="Li J."/>
        </authorList>
    </citation>
    <scope>NUCLEOTIDE SEQUENCE [LARGE SCALE GENOMIC DNA]</scope>
    <source>
        <strain evidence="2">DSM 6361 / JCM 21280 / NBRC 15271 / MSR-1</strain>
    </source>
</reference>
<dbReference type="EMBL" id="HG794546">
    <property type="protein sequence ID" value="CDK98997.1"/>
    <property type="molecule type" value="Genomic_DNA"/>
</dbReference>
<gene>
    <name evidence="1" type="ordered locus">MGMSRv2__1782</name>
</gene>
<dbReference type="KEGG" id="mgy:MGMSRv2__1782"/>
<keyword evidence="2" id="KW-1185">Reference proteome</keyword>
<accession>V6F0T0</accession>
<organism evidence="1 2">
    <name type="scientific">Magnetospirillum gryphiswaldense (strain DSM 6361 / JCM 21280 / NBRC 15271 / MSR-1)</name>
    <dbReference type="NCBI Taxonomy" id="431944"/>
    <lineage>
        <taxon>Bacteria</taxon>
        <taxon>Pseudomonadati</taxon>
        <taxon>Pseudomonadota</taxon>
        <taxon>Alphaproteobacteria</taxon>
        <taxon>Rhodospirillales</taxon>
        <taxon>Rhodospirillaceae</taxon>
        <taxon>Magnetospirillum</taxon>
    </lineage>
</organism>
<protein>
    <submittedName>
        <fullName evidence="1">Uncharacterized protein</fullName>
    </submittedName>
</protein>
<sequence length="231" mass="26075">MRRRRSRNSFPGIDGKNLLVKWQVKYALQNFAPPGRSTAEHVEGDVIKVVTQNRPDVLAAISPDETIDMAIAIRYREQFPELDFMCGYRSTCVWEGGAIQYLEENRVGWGNWGTLCSAALDGNANTASHKVYKFSDRLLRQYGRVAQVLREFDRVHRVSLKGGGSLRIGMIAEYEPTADAVRSLWERFGPVDIAWNINPNGNPTTEAVDAGLELGCEVLKWDNLKERMRTA</sequence>
<proteinExistence type="predicted"/>